<dbReference type="CDD" id="cd17926">
    <property type="entry name" value="DEXHc_RE"/>
    <property type="match status" value="1"/>
</dbReference>
<keyword evidence="3" id="KW-0378">Hydrolase</keyword>
<evidence type="ECO:0000259" key="2">
    <source>
        <dbReference type="PROSITE" id="PS51192"/>
    </source>
</evidence>
<dbReference type="SMART" id="SM00487">
    <property type="entry name" value="DEXDc"/>
    <property type="match status" value="1"/>
</dbReference>
<evidence type="ECO:0000313" key="3">
    <source>
        <dbReference type="EMBL" id="MBB3059732.1"/>
    </source>
</evidence>
<dbReference type="EMBL" id="JACHWZ010000002">
    <property type="protein sequence ID" value="MBB3059732.1"/>
    <property type="molecule type" value="Genomic_DNA"/>
</dbReference>
<accession>A0A7W4W8M4</accession>
<dbReference type="Pfam" id="PF04851">
    <property type="entry name" value="ResIII"/>
    <property type="match status" value="1"/>
</dbReference>
<proteinExistence type="predicted"/>
<organism evidence="3 4">
    <name type="scientific">Microbulbifer rhizosphaerae</name>
    <dbReference type="NCBI Taxonomy" id="1562603"/>
    <lineage>
        <taxon>Bacteria</taxon>
        <taxon>Pseudomonadati</taxon>
        <taxon>Pseudomonadota</taxon>
        <taxon>Gammaproteobacteria</taxon>
        <taxon>Cellvibrionales</taxon>
        <taxon>Microbulbiferaceae</taxon>
        <taxon>Microbulbifer</taxon>
    </lineage>
</organism>
<dbReference type="Pfam" id="PF22548">
    <property type="entry name" value="AEP-TOTE"/>
    <property type="match status" value="1"/>
</dbReference>
<comment type="caution">
    <text evidence="3">The sequence shown here is derived from an EMBL/GenBank/DDBJ whole genome shotgun (WGS) entry which is preliminary data.</text>
</comment>
<dbReference type="PANTHER" id="PTHR47396">
    <property type="entry name" value="TYPE I RESTRICTION ENZYME ECOKI R PROTEIN"/>
    <property type="match status" value="1"/>
</dbReference>
<dbReference type="GO" id="GO:0004386">
    <property type="term" value="F:helicase activity"/>
    <property type="evidence" value="ECO:0007669"/>
    <property type="project" value="UniProtKB-KW"/>
</dbReference>
<dbReference type="InterPro" id="IPR054347">
    <property type="entry name" value="TOTE_primase"/>
</dbReference>
<name>A0A7W4W8M4_9GAMM</name>
<protein>
    <submittedName>
        <fullName evidence="3">Superfamily II DNA or RNA helicase</fullName>
    </submittedName>
</protein>
<sequence length="811" mass="90974">MNGKESGYQANEPGTEPEAELQKLREENAGLKALLTRHGIAWEKPPVAEQAETPPQRIPVTTHFTTGEKIALFRRLFRGRTDVYPLRWESAKGKSGYSPACSNEWKPGICHKPKIKCGDCSQRLLLPVTDQVIYDHLAGKQTVGIYPLLADESCYFLAADFDKADWREDTRAFMQSCQELAIPAALEISRSGQGAHVWIFFAEPVPAREARQLGAALISHTCERNRQLSLESYDRLFPNQDTMPKGGFGNLIALPLQRAPRQLGRSVFVDENLEPHLDQWAFLASIQPLSKADLEDAILRASGGRHPLDVGFAVESEDGKPWQRPAHAPEKVSRPLPEFLPLVLANQIFIPKADLPQALANRLIRLAALQNPEFYKAQAMRLPVWNKPRVIGCAENYPQHIGLPRGCLDAALSLLDEHHIRPEIRDERLSGHKVRAKFTGTLRKDQKAAVREMLRHETGVLCAPTAFGKTITAAALIARRKVSTLILVHRTELLNQWQERLNSFLELSKGSLGAIGGGRKKPSEDIDIAVMQSLSRKDEEDLDALLDSYGQIIVDECHHLSAFSFEAILKRAKARFVLGLTATPVRRDGHQPIIFMQCGPIRHSAARPETAPTQLEVWPRYLVPPEIPPDSPIQEVFRILANDTARNRQITGDVLAAYQEGRKVLLLSERTDHLPLLREALGDEVEHCFVLHGRLSKKQRAAVLSELDSLDESAPRALLATGRLIGEGFDHPPLDTLVLAMPISWKGTLQQYAGRLHRQHIDKQNVRIYDYAEPDQPQLARMWDKRQRGYRAMGYLIKATALLFSGDRNHE</sequence>
<keyword evidence="3" id="KW-0347">Helicase</keyword>
<keyword evidence="3" id="KW-0067">ATP-binding</keyword>
<dbReference type="RefSeq" id="WP_183456426.1">
    <property type="nucleotide sequence ID" value="NZ_JACHWZ010000002.1"/>
</dbReference>
<dbReference type="InterPro" id="IPR006935">
    <property type="entry name" value="Helicase/UvrB_N"/>
</dbReference>
<feature type="region of interest" description="Disordered" evidence="1">
    <location>
        <begin position="1"/>
        <end position="27"/>
    </location>
</feature>
<dbReference type="InterPro" id="IPR014001">
    <property type="entry name" value="Helicase_ATP-bd"/>
</dbReference>
<evidence type="ECO:0000313" key="4">
    <source>
        <dbReference type="Proteomes" id="UP000535937"/>
    </source>
</evidence>
<feature type="domain" description="Helicase ATP-binding" evidence="2">
    <location>
        <begin position="450"/>
        <end position="602"/>
    </location>
</feature>
<dbReference type="PROSITE" id="PS51192">
    <property type="entry name" value="HELICASE_ATP_BIND_1"/>
    <property type="match status" value="1"/>
</dbReference>
<keyword evidence="4" id="KW-1185">Reference proteome</keyword>
<dbReference type="Gene3D" id="3.40.50.300">
    <property type="entry name" value="P-loop containing nucleotide triphosphate hydrolases"/>
    <property type="match status" value="2"/>
</dbReference>
<dbReference type="InterPro" id="IPR027417">
    <property type="entry name" value="P-loop_NTPase"/>
</dbReference>
<dbReference type="GO" id="GO:0003677">
    <property type="term" value="F:DNA binding"/>
    <property type="evidence" value="ECO:0007669"/>
    <property type="project" value="InterPro"/>
</dbReference>
<dbReference type="PANTHER" id="PTHR47396:SF1">
    <property type="entry name" value="ATP-DEPENDENT HELICASE IRC3-RELATED"/>
    <property type="match status" value="1"/>
</dbReference>
<dbReference type="GO" id="GO:0005524">
    <property type="term" value="F:ATP binding"/>
    <property type="evidence" value="ECO:0007669"/>
    <property type="project" value="InterPro"/>
</dbReference>
<dbReference type="Pfam" id="PF00271">
    <property type="entry name" value="Helicase_C"/>
    <property type="match status" value="1"/>
</dbReference>
<dbReference type="GO" id="GO:0005829">
    <property type="term" value="C:cytosol"/>
    <property type="evidence" value="ECO:0007669"/>
    <property type="project" value="TreeGrafter"/>
</dbReference>
<dbReference type="CDD" id="cd18785">
    <property type="entry name" value="SF2_C"/>
    <property type="match status" value="1"/>
</dbReference>
<keyword evidence="3" id="KW-0547">Nucleotide-binding</keyword>
<dbReference type="InterPro" id="IPR050742">
    <property type="entry name" value="Helicase_Restrict-Modif_Enz"/>
</dbReference>
<gene>
    <name evidence="3" type="ORF">FHS09_000540</name>
</gene>
<dbReference type="AlphaFoldDB" id="A0A7W4W8M4"/>
<dbReference type="SUPFAM" id="SSF52540">
    <property type="entry name" value="P-loop containing nucleoside triphosphate hydrolases"/>
    <property type="match status" value="2"/>
</dbReference>
<evidence type="ECO:0000256" key="1">
    <source>
        <dbReference type="SAM" id="MobiDB-lite"/>
    </source>
</evidence>
<dbReference type="InterPro" id="IPR001650">
    <property type="entry name" value="Helicase_C-like"/>
</dbReference>
<dbReference type="GO" id="GO:0016787">
    <property type="term" value="F:hydrolase activity"/>
    <property type="evidence" value="ECO:0007669"/>
    <property type="project" value="InterPro"/>
</dbReference>
<reference evidence="3 4" key="1">
    <citation type="submission" date="2020-08" db="EMBL/GenBank/DDBJ databases">
        <title>Genomic Encyclopedia of Type Strains, Phase III (KMG-III): the genomes of soil and plant-associated and newly described type strains.</title>
        <authorList>
            <person name="Whitman W."/>
        </authorList>
    </citation>
    <scope>NUCLEOTIDE SEQUENCE [LARGE SCALE GENOMIC DNA]</scope>
    <source>
        <strain evidence="3 4">CECT 8799</strain>
    </source>
</reference>
<dbReference type="Proteomes" id="UP000535937">
    <property type="component" value="Unassembled WGS sequence"/>
</dbReference>